<dbReference type="Proteomes" id="UP000246078">
    <property type="component" value="Unassembled WGS sequence"/>
</dbReference>
<sequence length="191" mass="20947">MYKLGRGLMLRKNVLLAGKVFPPSMDLPCTAKPNMAFFLSGKRRRMASKGDAVSLIYPPIYQVLLIFHRHPFGTKTAVAASWVETELIPHAQCVSNITIVGRVLDVTQAMEGVSHVTVFVQGEEVGEEETVTVHCSGDINIQVRDSVKRNVTIFLTGTLRLHPVYEASNNKYYVSPVVHVASPTGTLAVIA</sequence>
<dbReference type="VEuPathDB" id="TriTrypDB:TcCL_NonESM04339"/>
<dbReference type="VEuPathDB" id="TriTrypDB:C3747_103g63"/>
<dbReference type="VEuPathDB" id="TriTrypDB:TCDM_05989"/>
<organism evidence="1 2">
    <name type="scientific">Trypanosoma cruzi</name>
    <dbReference type="NCBI Taxonomy" id="5693"/>
    <lineage>
        <taxon>Eukaryota</taxon>
        <taxon>Discoba</taxon>
        <taxon>Euglenozoa</taxon>
        <taxon>Kinetoplastea</taxon>
        <taxon>Metakinetoplastina</taxon>
        <taxon>Trypanosomatida</taxon>
        <taxon>Trypanosomatidae</taxon>
        <taxon>Trypanosoma</taxon>
        <taxon>Schizotrypanum</taxon>
    </lineage>
</organism>
<gene>
    <name evidence="1" type="ORF">C3747_103g63</name>
</gene>
<dbReference type="Gene3D" id="2.40.50.140">
    <property type="entry name" value="Nucleic acid-binding proteins"/>
    <property type="match status" value="1"/>
</dbReference>
<dbReference type="PANTHER" id="PTHR40735">
    <property type="entry name" value="RNA-EDITING COMPLEX PROTEIN MP42-RELATED"/>
    <property type="match status" value="1"/>
</dbReference>
<dbReference type="VEuPathDB" id="TriTrypDB:BCY84_07448"/>
<dbReference type="VEuPathDB" id="TriTrypDB:C4B63_63g14"/>
<reference evidence="1 2" key="1">
    <citation type="journal article" date="2018" name="Microb. Genom.">
        <title>Expanding an expanded genome: long-read sequencing of Trypanosoma cruzi.</title>
        <authorList>
            <person name="Berna L."/>
            <person name="Rodriguez M."/>
            <person name="Chiribao M.L."/>
            <person name="Parodi-Talice A."/>
            <person name="Pita S."/>
            <person name="Rijo G."/>
            <person name="Alvarez-Valin F."/>
            <person name="Robello C."/>
        </authorList>
    </citation>
    <scope>NUCLEOTIDE SEQUENCE [LARGE SCALE GENOMIC DNA]</scope>
    <source>
        <strain evidence="1 2">TCC</strain>
    </source>
</reference>
<name>A0A2V2WI64_TRYCR</name>
<dbReference type="AlphaFoldDB" id="A0A2V2WI64"/>
<dbReference type="VEuPathDB" id="TriTrypDB:TcG_04828"/>
<evidence type="ECO:0000313" key="2">
    <source>
        <dbReference type="Proteomes" id="UP000246078"/>
    </source>
</evidence>
<dbReference type="VEuPathDB" id="TriTrypDB:TcCLB.506247.30"/>
<dbReference type="VEuPathDB" id="TriTrypDB:TCSYLVIO_004582"/>
<comment type="caution">
    <text evidence="1">The sequence shown here is derived from an EMBL/GenBank/DDBJ whole genome shotgun (WGS) entry which is preliminary data.</text>
</comment>
<protein>
    <submittedName>
        <fullName evidence="1">Putative RNA editing complex protein MP18</fullName>
    </submittedName>
</protein>
<dbReference type="VEuPathDB" id="TriTrypDB:Tc_MARK_6105"/>
<dbReference type="VEuPathDB" id="TriTrypDB:TcBrA4_0012000"/>
<dbReference type="PANTHER" id="PTHR40735:SF4">
    <property type="entry name" value="RNA EDITING COMPLEX PROTEIN MP63"/>
    <property type="match status" value="1"/>
</dbReference>
<proteinExistence type="predicted"/>
<accession>A0A2V2WI64</accession>
<dbReference type="EMBL" id="PRFC01000103">
    <property type="protein sequence ID" value="PWV07319.1"/>
    <property type="molecule type" value="Genomic_DNA"/>
</dbReference>
<dbReference type="VEuPathDB" id="TriTrypDB:ECC02_000408"/>
<evidence type="ECO:0000313" key="1">
    <source>
        <dbReference type="EMBL" id="PWV07319.1"/>
    </source>
</evidence>
<dbReference type="InterPro" id="IPR012340">
    <property type="entry name" value="NA-bd_OB-fold"/>
</dbReference>